<dbReference type="Pfam" id="PF02817">
    <property type="entry name" value="E3_binding"/>
    <property type="match status" value="1"/>
</dbReference>
<organism evidence="16 17">
    <name type="scientific">Ktedonosporobacter rubrisoli</name>
    <dbReference type="NCBI Taxonomy" id="2509675"/>
    <lineage>
        <taxon>Bacteria</taxon>
        <taxon>Bacillati</taxon>
        <taxon>Chloroflexota</taxon>
        <taxon>Ktedonobacteria</taxon>
        <taxon>Ktedonobacterales</taxon>
        <taxon>Ktedonosporobacteraceae</taxon>
        <taxon>Ktedonosporobacter</taxon>
    </lineage>
</organism>
<feature type="region of interest" description="Disordered" evidence="13">
    <location>
        <begin position="81"/>
        <end position="117"/>
    </location>
</feature>
<evidence type="ECO:0000256" key="2">
    <source>
        <dbReference type="ARBA" id="ARBA00005145"/>
    </source>
</evidence>
<feature type="domain" description="Peripheral subunit-binding (PSBD)" evidence="15">
    <location>
        <begin position="116"/>
        <end position="153"/>
    </location>
</feature>
<evidence type="ECO:0000256" key="10">
    <source>
        <dbReference type="ARBA" id="ARBA00023315"/>
    </source>
</evidence>
<protein>
    <recommendedName>
        <fullName evidence="6 12">Dihydrolipoyllysine-residue succinyltransferase component of 2-oxoglutarate dehydrogenase complex</fullName>
        <ecNumber evidence="5 12">2.3.1.61</ecNumber>
    </recommendedName>
    <alternativeName>
        <fullName evidence="12">2-oxoglutarate dehydrogenase complex component E2</fullName>
    </alternativeName>
</protein>
<dbReference type="CDD" id="cd06849">
    <property type="entry name" value="lipoyl_domain"/>
    <property type="match status" value="1"/>
</dbReference>
<dbReference type="EC" id="2.3.1.61" evidence="5 12"/>
<dbReference type="NCBIfam" id="TIGR01347">
    <property type="entry name" value="sucB"/>
    <property type="match status" value="1"/>
</dbReference>
<proteinExistence type="inferred from homology"/>
<dbReference type="SUPFAM" id="SSF47005">
    <property type="entry name" value="Peripheral subunit-binding domain of 2-oxo acid dehydrogenase complex"/>
    <property type="match status" value="1"/>
</dbReference>
<keyword evidence="10 12" id="KW-0012">Acyltransferase</keyword>
<dbReference type="GO" id="GO:0033512">
    <property type="term" value="P:L-lysine catabolic process to acetyl-CoA via saccharopine"/>
    <property type="evidence" value="ECO:0007669"/>
    <property type="project" value="UniProtKB-UniRule"/>
</dbReference>
<dbReference type="InterPro" id="IPR004167">
    <property type="entry name" value="PSBD"/>
</dbReference>
<dbReference type="AlphaFoldDB" id="A0A4P6K5B6"/>
<evidence type="ECO:0000313" key="16">
    <source>
        <dbReference type="EMBL" id="QBD83182.1"/>
    </source>
</evidence>
<comment type="cofactor">
    <cofactor evidence="12">
        <name>(R)-lipoate</name>
        <dbReference type="ChEBI" id="CHEBI:83088"/>
    </cofactor>
    <text evidence="12">Binds 1 lipoyl cofactor covalently.</text>
</comment>
<evidence type="ECO:0000256" key="6">
    <source>
        <dbReference type="ARBA" id="ARBA00019511"/>
    </source>
</evidence>
<dbReference type="RefSeq" id="WP_129894248.1">
    <property type="nucleotide sequence ID" value="NZ_CP035758.1"/>
</dbReference>
<dbReference type="Gene3D" id="2.40.50.100">
    <property type="match status" value="1"/>
</dbReference>
<sequence length="427" mass="46291">MSAEIRVPTLGESIVDATVASWLKSEGDAVQRGEALVELETDKVNVEVNAEQDGVLQKIIKQSGDVVAVGDVLGLLGEASAQADHGQQQESAVRTQEQNHASSESALATPSSMLRPPSPLARRIAAEHNVDIAQVQGSSPHGRVTKEDVINYLAQGRQNSPSQPLPAIEQASGRSAAPTQAPAAPPPPLAIGPQRGREERVRLSRRRQTIAQRLVEAQHTAAMLTTFNEIDMSAVMEVRSRRKEAFKERHNISLGFMSFFTKAVVGALKAFPRLNAEIQGNEMILKHYYDIGIAVGAEEGLVVPVLRDADRKSFAEIEREIADLAKRVREGSVSLAELQGGTFTITNGGVFGSLLSTPILNAPQVGILGMHKIEQRPIALNGQVVIRPMMYVALSYDHRIVDGREAVQFLVRVKELVEDPETLLLEG</sequence>
<comment type="catalytic activity">
    <reaction evidence="11 12">
        <text>N(6)-[(R)-dihydrolipoyl]-L-lysyl-[protein] + succinyl-CoA = N(6)-[(R)-S(8)-succinyldihydrolipoyl]-L-lysyl-[protein] + CoA</text>
        <dbReference type="Rhea" id="RHEA:15213"/>
        <dbReference type="Rhea" id="RHEA-COMP:10475"/>
        <dbReference type="Rhea" id="RHEA-COMP:20092"/>
        <dbReference type="ChEBI" id="CHEBI:57287"/>
        <dbReference type="ChEBI" id="CHEBI:57292"/>
        <dbReference type="ChEBI" id="CHEBI:83100"/>
        <dbReference type="ChEBI" id="CHEBI:83120"/>
        <dbReference type="EC" id="2.3.1.61"/>
    </reaction>
</comment>
<evidence type="ECO:0000256" key="4">
    <source>
        <dbReference type="ARBA" id="ARBA00011666"/>
    </source>
</evidence>
<reference evidence="16 17" key="1">
    <citation type="submission" date="2019-01" db="EMBL/GenBank/DDBJ databases">
        <title>Ktedonosporobacter rubrisoli SCAWS-G2.</title>
        <authorList>
            <person name="Huang Y."/>
            <person name="Yan B."/>
        </authorList>
    </citation>
    <scope>NUCLEOTIDE SEQUENCE [LARGE SCALE GENOMIC DNA]</scope>
    <source>
        <strain evidence="16 17">SCAWS-G2</strain>
    </source>
</reference>
<evidence type="ECO:0000259" key="14">
    <source>
        <dbReference type="PROSITE" id="PS50968"/>
    </source>
</evidence>
<dbReference type="SUPFAM" id="SSF52777">
    <property type="entry name" value="CoA-dependent acyltransferases"/>
    <property type="match status" value="1"/>
</dbReference>
<dbReference type="Gene3D" id="3.30.559.10">
    <property type="entry name" value="Chloramphenicol acetyltransferase-like domain"/>
    <property type="match status" value="1"/>
</dbReference>
<dbReference type="InterPro" id="IPR036625">
    <property type="entry name" value="E3-bd_dom_sf"/>
</dbReference>
<dbReference type="PANTHER" id="PTHR43416:SF5">
    <property type="entry name" value="DIHYDROLIPOYLLYSINE-RESIDUE SUCCINYLTRANSFERASE COMPONENT OF 2-OXOGLUTARATE DEHYDROGENASE COMPLEX, MITOCHONDRIAL"/>
    <property type="match status" value="1"/>
</dbReference>
<dbReference type="NCBIfam" id="NF004309">
    <property type="entry name" value="PRK05704.1"/>
    <property type="match status" value="1"/>
</dbReference>
<dbReference type="InterPro" id="IPR003016">
    <property type="entry name" value="2-oxoA_DH_lipoyl-BS"/>
</dbReference>
<feature type="domain" description="Lipoyl-binding" evidence="14">
    <location>
        <begin position="2"/>
        <end position="77"/>
    </location>
</feature>
<evidence type="ECO:0000256" key="3">
    <source>
        <dbReference type="ARBA" id="ARBA00007317"/>
    </source>
</evidence>
<name>A0A4P6K5B6_KTERU</name>
<dbReference type="FunFam" id="3.30.559.10:FF:000007">
    <property type="entry name" value="Dihydrolipoamide acetyltransferase component of pyruvate dehydrogenase complex"/>
    <property type="match status" value="1"/>
</dbReference>
<evidence type="ECO:0000256" key="7">
    <source>
        <dbReference type="ARBA" id="ARBA00022532"/>
    </source>
</evidence>
<evidence type="ECO:0000256" key="13">
    <source>
        <dbReference type="SAM" id="MobiDB-lite"/>
    </source>
</evidence>
<dbReference type="InterPro" id="IPR050537">
    <property type="entry name" value="2-oxoacid_dehydrogenase"/>
</dbReference>
<feature type="region of interest" description="Disordered" evidence="13">
    <location>
        <begin position="157"/>
        <end position="199"/>
    </location>
</feature>
<keyword evidence="7 12" id="KW-0816">Tricarboxylic acid cycle</keyword>
<dbReference type="InterPro" id="IPR001078">
    <property type="entry name" value="2-oxoacid_DH_actylTfrase"/>
</dbReference>
<dbReference type="GO" id="GO:0005829">
    <property type="term" value="C:cytosol"/>
    <property type="evidence" value="ECO:0007669"/>
    <property type="project" value="TreeGrafter"/>
</dbReference>
<dbReference type="PROSITE" id="PS51826">
    <property type="entry name" value="PSBD"/>
    <property type="match status" value="1"/>
</dbReference>
<dbReference type="Gene3D" id="4.10.320.10">
    <property type="entry name" value="E3-binding domain"/>
    <property type="match status" value="1"/>
</dbReference>
<evidence type="ECO:0000256" key="1">
    <source>
        <dbReference type="ARBA" id="ARBA00004052"/>
    </source>
</evidence>
<dbReference type="PANTHER" id="PTHR43416">
    <property type="entry name" value="DIHYDROLIPOYLLYSINE-RESIDUE SUCCINYLTRANSFERASE COMPONENT OF 2-OXOGLUTARATE DEHYDROGENASE COMPLEX, MITOCHONDRIAL-RELATED"/>
    <property type="match status" value="1"/>
</dbReference>
<comment type="similarity">
    <text evidence="3 12">Belongs to the 2-oxoacid dehydrogenase family.</text>
</comment>
<evidence type="ECO:0000256" key="9">
    <source>
        <dbReference type="ARBA" id="ARBA00022823"/>
    </source>
</evidence>
<dbReference type="SUPFAM" id="SSF51230">
    <property type="entry name" value="Single hybrid motif"/>
    <property type="match status" value="1"/>
</dbReference>
<dbReference type="Pfam" id="PF00364">
    <property type="entry name" value="Biotin_lipoyl"/>
    <property type="match status" value="1"/>
</dbReference>
<comment type="pathway">
    <text evidence="2 12">Amino-acid degradation; L-lysine degradation via saccharopine pathway; glutaryl-CoA from L-lysine: step 6/6.</text>
</comment>
<gene>
    <name evidence="16" type="primary">odhB</name>
    <name evidence="16" type="ORF">EPA93_47380</name>
</gene>
<feature type="compositionally biased region" description="Polar residues" evidence="13">
    <location>
        <begin position="85"/>
        <end position="112"/>
    </location>
</feature>
<dbReference type="InterPro" id="IPR023213">
    <property type="entry name" value="CAT-like_dom_sf"/>
</dbReference>
<dbReference type="GO" id="GO:0006099">
    <property type="term" value="P:tricarboxylic acid cycle"/>
    <property type="evidence" value="ECO:0007669"/>
    <property type="project" value="UniProtKB-UniRule"/>
</dbReference>
<dbReference type="UniPathway" id="UPA00868">
    <property type="reaction ID" value="UER00840"/>
</dbReference>
<evidence type="ECO:0000256" key="5">
    <source>
        <dbReference type="ARBA" id="ARBA00012945"/>
    </source>
</evidence>
<evidence type="ECO:0000256" key="11">
    <source>
        <dbReference type="ARBA" id="ARBA00052761"/>
    </source>
</evidence>
<dbReference type="PROSITE" id="PS50968">
    <property type="entry name" value="BIOTINYL_LIPOYL"/>
    <property type="match status" value="1"/>
</dbReference>
<evidence type="ECO:0000313" key="17">
    <source>
        <dbReference type="Proteomes" id="UP000290365"/>
    </source>
</evidence>
<dbReference type="KEGG" id="kbs:EPA93_47380"/>
<dbReference type="Pfam" id="PF00198">
    <property type="entry name" value="2-oxoacid_dh"/>
    <property type="match status" value="1"/>
</dbReference>
<accession>A0A4P6K5B6</accession>
<evidence type="ECO:0000256" key="12">
    <source>
        <dbReference type="RuleBase" id="RU361138"/>
    </source>
</evidence>
<dbReference type="InterPro" id="IPR006255">
    <property type="entry name" value="SucB"/>
</dbReference>
<dbReference type="OrthoDB" id="9805770at2"/>
<dbReference type="GO" id="GO:0004149">
    <property type="term" value="F:dihydrolipoyllysine-residue succinyltransferase activity"/>
    <property type="evidence" value="ECO:0007669"/>
    <property type="project" value="UniProtKB-UniRule"/>
</dbReference>
<evidence type="ECO:0000256" key="8">
    <source>
        <dbReference type="ARBA" id="ARBA00022679"/>
    </source>
</evidence>
<dbReference type="InterPro" id="IPR000089">
    <property type="entry name" value="Biotin_lipoyl"/>
</dbReference>
<keyword evidence="17" id="KW-1185">Reference proteome</keyword>
<keyword evidence="8 12" id="KW-0808">Transferase</keyword>
<dbReference type="GO" id="GO:0045252">
    <property type="term" value="C:oxoglutarate dehydrogenase complex"/>
    <property type="evidence" value="ECO:0007669"/>
    <property type="project" value="UniProtKB-UniRule"/>
</dbReference>
<dbReference type="EMBL" id="CP035758">
    <property type="protein sequence ID" value="QBD83182.1"/>
    <property type="molecule type" value="Genomic_DNA"/>
</dbReference>
<dbReference type="PROSITE" id="PS00189">
    <property type="entry name" value="LIPOYL"/>
    <property type="match status" value="1"/>
</dbReference>
<keyword evidence="9 12" id="KW-0450">Lipoyl</keyword>
<comment type="function">
    <text evidence="1 12">E2 component of the 2-oxoglutarate dehydrogenase (OGDH) complex which catalyzes the second step in the conversion of 2-oxoglutarate to succinyl-CoA and CO(2).</text>
</comment>
<dbReference type="Proteomes" id="UP000290365">
    <property type="component" value="Chromosome"/>
</dbReference>
<comment type="subunit">
    <text evidence="4">Forms a 24-polypeptide structural core with octahedral symmetry. Part of the 2-oxoglutarate dehydrogenase (OGDH) complex composed of E1 (2-oxoglutarate dehydrogenase), E2 (dihydrolipoamide succinyltransferase) and E3 (dihydrolipoamide dehydrogenase); the complex contains multiple copies of the three enzymatic components (E1, E2 and E3).</text>
</comment>
<dbReference type="InterPro" id="IPR011053">
    <property type="entry name" value="Single_hybrid_motif"/>
</dbReference>
<evidence type="ECO:0000259" key="15">
    <source>
        <dbReference type="PROSITE" id="PS51826"/>
    </source>
</evidence>